<gene>
    <name evidence="3" type="ORF">Din_006420</name>
</gene>
<dbReference type="PANTHER" id="PTHR11240:SF65">
    <property type="entry name" value="RIBONUCLEASE S-5-LIKE"/>
    <property type="match status" value="1"/>
</dbReference>
<name>A0A5B6YZ08_DAVIN</name>
<proteinExistence type="inferred from homology"/>
<dbReference type="Gene3D" id="3.90.730.10">
    <property type="entry name" value="Ribonuclease T2-like"/>
    <property type="match status" value="1"/>
</dbReference>
<protein>
    <submittedName>
        <fullName evidence="3">Putative ribonuclease 3-like</fullName>
        <ecNumber evidence="3">4.6.1.19</ecNumber>
    </submittedName>
</protein>
<evidence type="ECO:0000256" key="2">
    <source>
        <dbReference type="RuleBase" id="RU004328"/>
    </source>
</evidence>
<keyword evidence="3" id="KW-0456">Lyase</keyword>
<dbReference type="GO" id="GO:0005576">
    <property type="term" value="C:extracellular region"/>
    <property type="evidence" value="ECO:0007669"/>
    <property type="project" value="TreeGrafter"/>
</dbReference>
<dbReference type="EC" id="4.6.1.19" evidence="3"/>
<dbReference type="GO" id="GO:0006401">
    <property type="term" value="P:RNA catabolic process"/>
    <property type="evidence" value="ECO:0007669"/>
    <property type="project" value="TreeGrafter"/>
</dbReference>
<organism evidence="3">
    <name type="scientific">Davidia involucrata</name>
    <name type="common">Dove tree</name>
    <dbReference type="NCBI Taxonomy" id="16924"/>
    <lineage>
        <taxon>Eukaryota</taxon>
        <taxon>Viridiplantae</taxon>
        <taxon>Streptophyta</taxon>
        <taxon>Embryophyta</taxon>
        <taxon>Tracheophyta</taxon>
        <taxon>Spermatophyta</taxon>
        <taxon>Magnoliopsida</taxon>
        <taxon>eudicotyledons</taxon>
        <taxon>Gunneridae</taxon>
        <taxon>Pentapetalae</taxon>
        <taxon>asterids</taxon>
        <taxon>Cornales</taxon>
        <taxon>Nyssaceae</taxon>
        <taxon>Davidia</taxon>
    </lineage>
</organism>
<dbReference type="EMBL" id="GHES01006420">
    <property type="protein sequence ID" value="MPA36979.1"/>
    <property type="molecule type" value="Transcribed_RNA"/>
</dbReference>
<dbReference type="SUPFAM" id="SSF55895">
    <property type="entry name" value="Ribonuclease Rh-like"/>
    <property type="match status" value="1"/>
</dbReference>
<dbReference type="GO" id="GO:0003723">
    <property type="term" value="F:RNA binding"/>
    <property type="evidence" value="ECO:0007669"/>
    <property type="project" value="InterPro"/>
</dbReference>
<reference evidence="3" key="1">
    <citation type="submission" date="2019-08" db="EMBL/GenBank/DDBJ databases">
        <title>Reference gene set and small RNA set construction with multiple tissues from Davidia involucrata Baill.</title>
        <authorList>
            <person name="Yang H."/>
            <person name="Zhou C."/>
            <person name="Li G."/>
            <person name="Wang J."/>
            <person name="Gao P."/>
            <person name="Wang M."/>
            <person name="Wang R."/>
            <person name="Zhao Y."/>
        </authorList>
    </citation>
    <scope>NUCLEOTIDE SEQUENCE</scope>
    <source>
        <tissue evidence="3">Mixed with DoveR01_LX</tissue>
    </source>
</reference>
<dbReference type="Pfam" id="PF00445">
    <property type="entry name" value="Ribonuclease_T2"/>
    <property type="match status" value="1"/>
</dbReference>
<evidence type="ECO:0000313" key="3">
    <source>
        <dbReference type="EMBL" id="MPA36979.1"/>
    </source>
</evidence>
<dbReference type="PANTHER" id="PTHR11240">
    <property type="entry name" value="RIBONUCLEASE T2"/>
    <property type="match status" value="1"/>
</dbReference>
<comment type="similarity">
    <text evidence="1 2">Belongs to the RNase T2 family.</text>
</comment>
<sequence length="175" mass="20185">MHTNIVTGFHPPWPLASFCQWSDTVQLQHRLPYCCCHSSSWPSIRQNYADTAFWNHEWKARNKCSSTRLSPLQYFQAGIRERNKINLFNILQAANIFPSNTTLYKKADIVTAVQRAIGNHNIYVSCIKQNNIAFLYEIYICLDVTATQYVSCPWSINLRGCGFYPTLPTIKFPTV</sequence>
<dbReference type="InterPro" id="IPR036430">
    <property type="entry name" value="RNase_T2-like_sf"/>
</dbReference>
<dbReference type="GO" id="GO:0033897">
    <property type="term" value="F:ribonuclease T2 activity"/>
    <property type="evidence" value="ECO:0007669"/>
    <property type="project" value="UniProtKB-EC"/>
</dbReference>
<accession>A0A5B6YZ08</accession>
<evidence type="ECO:0000256" key="1">
    <source>
        <dbReference type="ARBA" id="ARBA00007469"/>
    </source>
</evidence>
<dbReference type="AlphaFoldDB" id="A0A5B6YZ08"/>
<dbReference type="InterPro" id="IPR001568">
    <property type="entry name" value="RNase_T2-like"/>
</dbReference>